<dbReference type="GO" id="GO:0005669">
    <property type="term" value="C:transcription factor TFIID complex"/>
    <property type="evidence" value="ECO:0007669"/>
    <property type="project" value="InterPro"/>
</dbReference>
<proteinExistence type="predicted"/>
<evidence type="ECO:0000256" key="3">
    <source>
        <dbReference type="ARBA" id="ARBA00023163"/>
    </source>
</evidence>
<dbReference type="PANTHER" id="PTHR46338:SF13">
    <property type="entry name" value="TRANSCRIPTION INITIATION FACTOR TFIID SUBUNIT 8-LIKE"/>
    <property type="match status" value="1"/>
</dbReference>
<dbReference type="Gene3D" id="1.10.20.10">
    <property type="entry name" value="Histone, subunit A"/>
    <property type="match status" value="1"/>
</dbReference>
<evidence type="ECO:0000256" key="1">
    <source>
        <dbReference type="ARBA" id="ARBA00004123"/>
    </source>
</evidence>
<dbReference type="Pfam" id="PF07524">
    <property type="entry name" value="Bromo_TP"/>
    <property type="match status" value="1"/>
</dbReference>
<dbReference type="InterPro" id="IPR009072">
    <property type="entry name" value="Histone-fold"/>
</dbReference>
<dbReference type="GO" id="GO:0046982">
    <property type="term" value="F:protein heterodimerization activity"/>
    <property type="evidence" value="ECO:0007669"/>
    <property type="project" value="InterPro"/>
</dbReference>
<dbReference type="SMART" id="SM00576">
    <property type="entry name" value="BTP"/>
    <property type="match status" value="1"/>
</dbReference>
<organism evidence="6 7">
    <name type="scientific">Acer saccharum</name>
    <name type="common">Sugar maple</name>
    <dbReference type="NCBI Taxonomy" id="4024"/>
    <lineage>
        <taxon>Eukaryota</taxon>
        <taxon>Viridiplantae</taxon>
        <taxon>Streptophyta</taxon>
        <taxon>Embryophyta</taxon>
        <taxon>Tracheophyta</taxon>
        <taxon>Spermatophyta</taxon>
        <taxon>Magnoliopsida</taxon>
        <taxon>eudicotyledons</taxon>
        <taxon>Gunneridae</taxon>
        <taxon>Pentapetalae</taxon>
        <taxon>rosids</taxon>
        <taxon>malvids</taxon>
        <taxon>Sapindales</taxon>
        <taxon>Sapindaceae</taxon>
        <taxon>Hippocastanoideae</taxon>
        <taxon>Acereae</taxon>
        <taxon>Acer</taxon>
    </lineage>
</organism>
<dbReference type="InterPro" id="IPR037818">
    <property type="entry name" value="TAF8"/>
</dbReference>
<reference evidence="6" key="1">
    <citation type="journal article" date="2022" name="Plant J.">
        <title>Strategies of tolerance reflected in two North American maple genomes.</title>
        <authorList>
            <person name="McEvoy S.L."/>
            <person name="Sezen U.U."/>
            <person name="Trouern-Trend A."/>
            <person name="McMahon S.M."/>
            <person name="Schaberg P.G."/>
            <person name="Yang J."/>
            <person name="Wegrzyn J.L."/>
            <person name="Swenson N.G."/>
        </authorList>
    </citation>
    <scope>NUCLEOTIDE SEQUENCE</scope>
    <source>
        <strain evidence="6">NS2018</strain>
    </source>
</reference>
<reference evidence="6" key="2">
    <citation type="submission" date="2023-06" db="EMBL/GenBank/DDBJ databases">
        <authorList>
            <person name="Swenson N.G."/>
            <person name="Wegrzyn J.L."/>
            <person name="Mcevoy S.L."/>
        </authorList>
    </citation>
    <scope>NUCLEOTIDE SEQUENCE</scope>
    <source>
        <strain evidence="6">NS2018</strain>
        <tissue evidence="6">Leaf</tissue>
    </source>
</reference>
<dbReference type="EMBL" id="JAUESC010000385">
    <property type="protein sequence ID" value="KAK0579172.1"/>
    <property type="molecule type" value="Genomic_DNA"/>
</dbReference>
<comment type="subcellular location">
    <subcellularLocation>
        <location evidence="1">Nucleus</location>
    </subcellularLocation>
</comment>
<dbReference type="Proteomes" id="UP001168877">
    <property type="component" value="Unassembled WGS sequence"/>
</dbReference>
<name>A0AA39RS80_ACESA</name>
<evidence type="ECO:0000256" key="2">
    <source>
        <dbReference type="ARBA" id="ARBA00023015"/>
    </source>
</evidence>
<dbReference type="CDD" id="cd00076">
    <property type="entry name" value="HFD_SF"/>
    <property type="match status" value="1"/>
</dbReference>
<dbReference type="InterPro" id="IPR006565">
    <property type="entry name" value="BTP"/>
</dbReference>
<evidence type="ECO:0000256" key="4">
    <source>
        <dbReference type="ARBA" id="ARBA00023242"/>
    </source>
</evidence>
<comment type="caution">
    <text evidence="6">The sequence shown here is derived from an EMBL/GenBank/DDBJ whole genome shotgun (WGS) entry which is preliminary data.</text>
</comment>
<dbReference type="PANTHER" id="PTHR46338">
    <property type="entry name" value="TRANSCRIPTION INITIATION FACTOR TFIID SUBUNIT 8"/>
    <property type="match status" value="1"/>
</dbReference>
<keyword evidence="7" id="KW-1185">Reference proteome</keyword>
<keyword evidence="3" id="KW-0804">Transcription</keyword>
<keyword evidence="4" id="KW-0539">Nucleus</keyword>
<sequence>MKQIIKTKSKRKQYQSIAEDEEEETPTEFSFKLTRVAVSQICRSMGFKAAQRSALETLTSITSKYLEQVAKLASSYSHESNRTQSNIFDLINALNDVSSPIQGFVGAATVHDSCLLSCGVLKEISGFVKCTDEIPFAKPIPRNYAATLIMYRLKKTVSKPNSMGLQSHIPRWLPAFPDAGTYKECKEIRKTGHLWENSEFVQENESKCGGVVERILGGDLAVARGKVSFKFGVKAARNVL</sequence>
<feature type="domain" description="Bromodomain associated" evidence="5">
    <location>
        <begin position="27"/>
        <end position="103"/>
    </location>
</feature>
<evidence type="ECO:0000313" key="6">
    <source>
        <dbReference type="EMBL" id="KAK0579172.1"/>
    </source>
</evidence>
<dbReference type="SUPFAM" id="SSF47113">
    <property type="entry name" value="Histone-fold"/>
    <property type="match status" value="1"/>
</dbReference>
<keyword evidence="2" id="KW-0805">Transcription regulation</keyword>
<evidence type="ECO:0000259" key="5">
    <source>
        <dbReference type="SMART" id="SM00576"/>
    </source>
</evidence>
<accession>A0AA39RS80</accession>
<protein>
    <recommendedName>
        <fullName evidence="5">Bromodomain associated domain-containing protein</fullName>
    </recommendedName>
</protein>
<dbReference type="AlphaFoldDB" id="A0AA39RS80"/>
<evidence type="ECO:0000313" key="7">
    <source>
        <dbReference type="Proteomes" id="UP001168877"/>
    </source>
</evidence>
<gene>
    <name evidence="6" type="ORF">LWI29_022156</name>
</gene>